<protein>
    <submittedName>
        <fullName evidence="1">Uncharacterized protein</fullName>
    </submittedName>
</protein>
<reference evidence="1 2" key="1">
    <citation type="submission" date="2012-05" db="EMBL/GenBank/DDBJ databases">
        <authorList>
            <person name="Weinstock G."/>
            <person name="Sodergren E."/>
            <person name="Lobos E.A."/>
            <person name="Fulton L."/>
            <person name="Fulton R."/>
            <person name="Courtney L."/>
            <person name="Fronick C."/>
            <person name="O'Laughlin M."/>
            <person name="Godfrey J."/>
            <person name="Wilson R.M."/>
            <person name="Miner T."/>
            <person name="Farmer C."/>
            <person name="Delehaunty K."/>
            <person name="Cordes M."/>
            <person name="Minx P."/>
            <person name="Tomlinson C."/>
            <person name="Chen J."/>
            <person name="Wollam A."/>
            <person name="Pepin K.H."/>
            <person name="Bhonagiri V."/>
            <person name="Zhang X."/>
            <person name="Suruliraj S."/>
            <person name="Warren W."/>
            <person name="Mitreva M."/>
            <person name="Mardis E.R."/>
            <person name="Wilson R.K."/>
        </authorList>
    </citation>
    <scope>NUCLEOTIDE SEQUENCE [LARGE SCALE GENOMIC DNA]</scope>
    <source>
        <strain evidence="1 2">F0055</strain>
    </source>
</reference>
<dbReference type="HOGENOM" id="CLU_3220298_0_0_10"/>
<comment type="caution">
    <text evidence="1">The sequence shown here is derived from an EMBL/GenBank/DDBJ whole genome shotgun (WGS) entry which is preliminary data.</text>
</comment>
<dbReference type="AlphaFoldDB" id="L1NDE2"/>
<dbReference type="EMBL" id="AMEP01000074">
    <property type="protein sequence ID" value="EKY01232.1"/>
    <property type="molecule type" value="Genomic_DNA"/>
</dbReference>
<evidence type="ECO:0000313" key="1">
    <source>
        <dbReference type="EMBL" id="EKY01232.1"/>
    </source>
</evidence>
<name>L1NDE2_9BACT</name>
<organism evidence="1 2">
    <name type="scientific">Hoylesella saccharolytica F0055</name>
    <dbReference type="NCBI Taxonomy" id="1127699"/>
    <lineage>
        <taxon>Bacteria</taxon>
        <taxon>Pseudomonadati</taxon>
        <taxon>Bacteroidota</taxon>
        <taxon>Bacteroidia</taxon>
        <taxon>Bacteroidales</taxon>
        <taxon>Prevotellaceae</taxon>
        <taxon>Hoylesella</taxon>
    </lineage>
</organism>
<accession>L1NDE2</accession>
<sequence>MQLYSEYSLLYAKVVPMNEVKIGFQTSECSLLHAKVQLFLFILA</sequence>
<dbReference type="Proteomes" id="UP000010433">
    <property type="component" value="Unassembled WGS sequence"/>
</dbReference>
<gene>
    <name evidence="1" type="ORF">HMPREF9151_01090</name>
</gene>
<proteinExistence type="predicted"/>
<keyword evidence="2" id="KW-1185">Reference proteome</keyword>
<evidence type="ECO:0000313" key="2">
    <source>
        <dbReference type="Proteomes" id="UP000010433"/>
    </source>
</evidence>